<dbReference type="Proteomes" id="UP000183567">
    <property type="component" value="Unassembled WGS sequence"/>
</dbReference>
<comment type="caution">
    <text evidence="1">The sequence shown here is derived from an EMBL/GenBank/DDBJ whole genome shotgun (WGS) entry which is preliminary data.</text>
</comment>
<dbReference type="EMBL" id="LVVM01000973">
    <property type="protein sequence ID" value="OJA19611.1"/>
    <property type="molecule type" value="Genomic_DNA"/>
</dbReference>
<dbReference type="OrthoDB" id="2678783at2759"/>
<sequence length="198" mass="21873">MDIPSLDTQTLATSGMTGVIALCAAALERALKLVKDKNLSVKDILSSAQKGKLVIKLPKVLNKSTGKETNVPFLFSASNFRETTRGFVKSIRNKPAGYVEATTNMARATLQEDINADTSLSSFDEDADQNIRAFICEHPSFILRPTDPHHYRILFTCVHISTTTMKIGCSSVPLLSTSSTSFPQYTHLVLRLYFWESP</sequence>
<reference evidence="1 2" key="1">
    <citation type="submission" date="2016-03" db="EMBL/GenBank/DDBJ databases">
        <title>Comparative genomics of the ectomycorrhizal sister species Rhizopogon vinicolor and Rhizopogon vesiculosus (Basidiomycota: Boletales) reveals a divergence of the mating type B locus.</title>
        <authorList>
            <person name="Mujic A.B."/>
            <person name="Kuo A."/>
            <person name="Tritt A."/>
            <person name="Lipzen A."/>
            <person name="Chen C."/>
            <person name="Johnson J."/>
            <person name="Sharma A."/>
            <person name="Barry K."/>
            <person name="Grigoriev I.V."/>
            <person name="Spatafora J.W."/>
        </authorList>
    </citation>
    <scope>NUCLEOTIDE SEQUENCE [LARGE SCALE GENOMIC DNA]</scope>
    <source>
        <strain evidence="1 2">AM-OR11-056</strain>
    </source>
</reference>
<evidence type="ECO:0000313" key="1">
    <source>
        <dbReference type="EMBL" id="OJA19611.1"/>
    </source>
</evidence>
<dbReference type="AlphaFoldDB" id="A0A1J8QI64"/>
<evidence type="ECO:0000313" key="2">
    <source>
        <dbReference type="Proteomes" id="UP000183567"/>
    </source>
</evidence>
<keyword evidence="2" id="KW-1185">Reference proteome</keyword>
<gene>
    <name evidence="1" type="ORF">AZE42_13636</name>
</gene>
<protein>
    <submittedName>
        <fullName evidence="1">Uncharacterized protein</fullName>
    </submittedName>
</protein>
<proteinExistence type="predicted"/>
<organism evidence="1 2">
    <name type="scientific">Rhizopogon vesiculosus</name>
    <dbReference type="NCBI Taxonomy" id="180088"/>
    <lineage>
        <taxon>Eukaryota</taxon>
        <taxon>Fungi</taxon>
        <taxon>Dikarya</taxon>
        <taxon>Basidiomycota</taxon>
        <taxon>Agaricomycotina</taxon>
        <taxon>Agaricomycetes</taxon>
        <taxon>Agaricomycetidae</taxon>
        <taxon>Boletales</taxon>
        <taxon>Suillineae</taxon>
        <taxon>Rhizopogonaceae</taxon>
        <taxon>Rhizopogon</taxon>
    </lineage>
</organism>
<name>A0A1J8QI64_9AGAM</name>
<accession>A0A1J8QI64</accession>